<dbReference type="EMBL" id="DTGZ01000035">
    <property type="protein sequence ID" value="HGV97038.1"/>
    <property type="molecule type" value="Genomic_DNA"/>
</dbReference>
<dbReference type="GO" id="GO:0010181">
    <property type="term" value="F:FMN binding"/>
    <property type="evidence" value="ECO:0007669"/>
    <property type="project" value="InterPro"/>
</dbReference>
<dbReference type="SMART" id="SM00928">
    <property type="entry name" value="NADH_4Fe-4S"/>
    <property type="match status" value="1"/>
</dbReference>
<feature type="domain" description="4Fe-4S ferredoxin-type" evidence="6">
    <location>
        <begin position="547"/>
        <end position="576"/>
    </location>
</feature>
<dbReference type="SUPFAM" id="SSF140490">
    <property type="entry name" value="Nqo1C-terminal domain-like"/>
    <property type="match status" value="1"/>
</dbReference>
<dbReference type="InterPro" id="IPR001949">
    <property type="entry name" value="NADH-UbQ_OxRdtase_51kDa_CS"/>
</dbReference>
<dbReference type="InterPro" id="IPR019554">
    <property type="entry name" value="Soluble_ligand-bd"/>
</dbReference>
<dbReference type="Pfam" id="PF01512">
    <property type="entry name" value="Complex1_51K"/>
    <property type="match status" value="1"/>
</dbReference>
<dbReference type="InterPro" id="IPR036249">
    <property type="entry name" value="Thioredoxin-like_sf"/>
</dbReference>
<dbReference type="PROSITE" id="PS00198">
    <property type="entry name" value="4FE4S_FER_1"/>
    <property type="match status" value="2"/>
</dbReference>
<dbReference type="PROSITE" id="PS00645">
    <property type="entry name" value="COMPLEX1_51K_2"/>
    <property type="match status" value="1"/>
</dbReference>
<dbReference type="InterPro" id="IPR019575">
    <property type="entry name" value="Nuop51_4Fe4S-bd"/>
</dbReference>
<dbReference type="Gene3D" id="6.10.250.1450">
    <property type="match status" value="1"/>
</dbReference>
<dbReference type="PANTHER" id="PTHR43578">
    <property type="entry name" value="NADH-QUINONE OXIDOREDUCTASE SUBUNIT F"/>
    <property type="match status" value="1"/>
</dbReference>
<dbReference type="GO" id="GO:0008137">
    <property type="term" value="F:NADH dehydrogenase (ubiquinone) activity"/>
    <property type="evidence" value="ECO:0007669"/>
    <property type="project" value="InterPro"/>
</dbReference>
<evidence type="ECO:0000256" key="1">
    <source>
        <dbReference type="ARBA" id="ARBA00007523"/>
    </source>
</evidence>
<dbReference type="InterPro" id="IPR017900">
    <property type="entry name" value="4Fe4S_Fe_S_CS"/>
</dbReference>
<dbReference type="Gene3D" id="3.10.20.600">
    <property type="match status" value="1"/>
</dbReference>
<dbReference type="InterPro" id="IPR011538">
    <property type="entry name" value="Nuo51_FMN-bd"/>
</dbReference>
<dbReference type="PROSITE" id="PS51379">
    <property type="entry name" value="4FE4S_FER_2"/>
    <property type="match status" value="2"/>
</dbReference>
<dbReference type="InterPro" id="IPR037225">
    <property type="entry name" value="Nuo51_FMN-bd_sf"/>
</dbReference>
<protein>
    <submittedName>
        <fullName evidence="7">NADH-quinone oxidoreductase subunit NuoF</fullName>
    </submittedName>
</protein>
<keyword evidence="5" id="KW-0411">Iron-sulfur</keyword>
<comment type="similarity">
    <text evidence="1">Belongs to the complex I 51 kDa subunit family.</text>
</comment>
<feature type="domain" description="4Fe-4S ferredoxin-type" evidence="6">
    <location>
        <begin position="577"/>
        <end position="608"/>
    </location>
</feature>
<evidence type="ECO:0000256" key="4">
    <source>
        <dbReference type="ARBA" id="ARBA00023004"/>
    </source>
</evidence>
<dbReference type="FunFam" id="1.20.1440.230:FF:000001">
    <property type="entry name" value="Mitochondrial NADH dehydrogenase flavoprotein 1"/>
    <property type="match status" value="1"/>
</dbReference>
<dbReference type="CDD" id="cd02980">
    <property type="entry name" value="TRX_Fd_family"/>
    <property type="match status" value="1"/>
</dbReference>
<comment type="caution">
    <text evidence="7">The sequence shown here is derived from an EMBL/GenBank/DDBJ whole genome shotgun (WGS) entry which is preliminary data.</text>
</comment>
<keyword evidence="3" id="KW-0479">Metal-binding</keyword>
<evidence type="ECO:0000313" key="7">
    <source>
        <dbReference type="EMBL" id="HGV97038.1"/>
    </source>
</evidence>
<name>A0A7C4XK05_UNCW3</name>
<keyword evidence="2" id="KW-0004">4Fe-4S</keyword>
<dbReference type="Gene3D" id="1.20.1440.230">
    <property type="entry name" value="NADH-ubiquinone oxidoreductase 51kDa subunit, iron-sulphur binding domain"/>
    <property type="match status" value="1"/>
</dbReference>
<dbReference type="SUPFAM" id="SSF52833">
    <property type="entry name" value="Thioredoxin-like"/>
    <property type="match status" value="1"/>
</dbReference>
<sequence>MPKKRAKPKGFRLDLLVCAGTGCVSNRSFLVKEALEKEIAKRGLQNEVRVIATGCQGFCERGPIVIAQPDAIFYQRVTEKDVPYLVEEHLIKGRPAKKLMYAPEKAALPIPRMSDIGFFKHQRLIVLRNRGRLDPENIEEYIAFDGYSALQKVLTSMTPEQVIDEIKRSGLRGRGGAGFLTGKKWELCRSAEGHPKYIICNGDEGDPGAFMDRSVLEADPHSVIEGMLIGAYAIGAQKGFIYVRKEYPLAVKRVNIAIKQALEYGLLGEDILGTGFNFSIDVVQGAGAFVCGEETALMAAIEGRVGRPRTRPPYPVEKGLWGKPTNINNVETWANVPVIILRGAEWFSSIGTENSKGTKIFSLVGKINNTGLVEVPMGITLREIIYEIGGGIPNNKEFKAVQTGGPSGGCIPKEHLDLPIDYESLTAVGSMMGSGGMIVMDEDTCMVDVARYFLNFTQQESCGKCVPCRLGTKQMVEILNRICEGNGREGDIELLEAIGKNVKLASLCGLGQTAPNPVLTTIKYFKDEYIAHIKEKKCPALVCKTLISYVIDPNLCTGCAACAKNCPTKAITGEPKKIYKIDQTKCIKCGICLTICPPKFNAVKKVTPAI</sequence>
<dbReference type="Pfam" id="PF10589">
    <property type="entry name" value="NADH_4Fe-4S"/>
    <property type="match status" value="1"/>
</dbReference>
<evidence type="ECO:0000259" key="6">
    <source>
        <dbReference type="PROSITE" id="PS51379"/>
    </source>
</evidence>
<dbReference type="InterPro" id="IPR017896">
    <property type="entry name" value="4Fe4S_Fe-S-bd"/>
</dbReference>
<gene>
    <name evidence="7" type="primary">nuoF</name>
    <name evidence="7" type="ORF">ENV60_01930</name>
</gene>
<dbReference type="InterPro" id="IPR037207">
    <property type="entry name" value="Nuop51_4Fe4S-bd_sf"/>
</dbReference>
<dbReference type="FunFam" id="3.40.50.11540:FF:000001">
    <property type="entry name" value="NADH dehydrogenase [ubiquinone] flavoprotein 1, mitochondrial"/>
    <property type="match status" value="1"/>
</dbReference>
<dbReference type="SUPFAM" id="SSF142019">
    <property type="entry name" value="Nqo1 FMN-binding domain-like"/>
    <property type="match status" value="1"/>
</dbReference>
<dbReference type="GO" id="GO:0046872">
    <property type="term" value="F:metal ion binding"/>
    <property type="evidence" value="ECO:0007669"/>
    <property type="project" value="UniProtKB-KW"/>
</dbReference>
<dbReference type="SUPFAM" id="SSF142984">
    <property type="entry name" value="Nqo1 middle domain-like"/>
    <property type="match status" value="1"/>
</dbReference>
<reference evidence="7" key="1">
    <citation type="journal article" date="2020" name="mSystems">
        <title>Genome- and Community-Level Interaction Insights into Carbon Utilization and Element Cycling Functions of Hydrothermarchaeota in Hydrothermal Sediment.</title>
        <authorList>
            <person name="Zhou Z."/>
            <person name="Liu Y."/>
            <person name="Xu W."/>
            <person name="Pan J."/>
            <person name="Luo Z.H."/>
            <person name="Li M."/>
        </authorList>
    </citation>
    <scope>NUCLEOTIDE SEQUENCE [LARGE SCALE GENOMIC DNA]</scope>
    <source>
        <strain evidence="7">SpSt-774</strain>
    </source>
</reference>
<dbReference type="NCBIfam" id="NF010120">
    <property type="entry name" value="PRK13596.1"/>
    <property type="match status" value="1"/>
</dbReference>
<dbReference type="AlphaFoldDB" id="A0A7C4XK05"/>
<dbReference type="GO" id="GO:0051539">
    <property type="term" value="F:4 iron, 4 sulfur cluster binding"/>
    <property type="evidence" value="ECO:0007669"/>
    <property type="project" value="UniProtKB-KW"/>
</dbReference>
<proteinExistence type="inferred from homology"/>
<keyword evidence="4" id="KW-0408">Iron</keyword>
<organism evidence="7">
    <name type="scientific">candidate division WOR-3 bacterium</name>
    <dbReference type="NCBI Taxonomy" id="2052148"/>
    <lineage>
        <taxon>Bacteria</taxon>
        <taxon>Bacteria division WOR-3</taxon>
    </lineage>
</organism>
<evidence type="ECO:0000256" key="3">
    <source>
        <dbReference type="ARBA" id="ARBA00022723"/>
    </source>
</evidence>
<dbReference type="SUPFAM" id="SSF54862">
    <property type="entry name" value="4Fe-4S ferredoxins"/>
    <property type="match status" value="1"/>
</dbReference>
<evidence type="ECO:0000256" key="5">
    <source>
        <dbReference type="ARBA" id="ARBA00023014"/>
    </source>
</evidence>
<evidence type="ECO:0000256" key="2">
    <source>
        <dbReference type="ARBA" id="ARBA00022485"/>
    </source>
</evidence>
<dbReference type="Pfam" id="PF10531">
    <property type="entry name" value="SLBB"/>
    <property type="match status" value="1"/>
</dbReference>
<accession>A0A7C4XK05</accession>
<dbReference type="Pfam" id="PF12838">
    <property type="entry name" value="Fer4_7"/>
    <property type="match status" value="1"/>
</dbReference>
<dbReference type="FunFam" id="3.10.20.600:FF:000007">
    <property type="entry name" value="NAD-reducing hydrogenase subunit HoxF"/>
    <property type="match status" value="1"/>
</dbReference>
<dbReference type="Gene3D" id="3.40.30.10">
    <property type="entry name" value="Glutaredoxin"/>
    <property type="match status" value="1"/>
</dbReference>
<dbReference type="Gene3D" id="3.30.70.20">
    <property type="match status" value="1"/>
</dbReference>
<dbReference type="Gene3D" id="3.40.50.11540">
    <property type="entry name" value="NADH-ubiquinone oxidoreductase 51kDa subunit"/>
    <property type="match status" value="1"/>
</dbReference>
<dbReference type="PANTHER" id="PTHR43578:SF3">
    <property type="entry name" value="NADH-QUINONE OXIDOREDUCTASE SUBUNIT F"/>
    <property type="match status" value="1"/>
</dbReference>